<evidence type="ECO:0000313" key="16">
    <source>
        <dbReference type="Proteomes" id="UP000587070"/>
    </source>
</evidence>
<accession>A0A840FZ01</accession>
<protein>
    <submittedName>
        <fullName evidence="15">Putative ferric reductase</fullName>
    </submittedName>
</protein>
<dbReference type="AlphaFoldDB" id="A0A840FZ01"/>
<proteinExistence type="predicted"/>
<comment type="subcellular location">
    <subcellularLocation>
        <location evidence="2">Membrane</location>
        <topology evidence="2">Multi-pass membrane protein</topology>
    </subcellularLocation>
</comment>
<dbReference type="InterPro" id="IPR050415">
    <property type="entry name" value="MRET"/>
</dbReference>
<sequence>MNTIQRNFLGLLLGLSALWAIAAAGDLARAANFFAWRNLLVQYSGVLGMGMMSVAMILAIRPAWVESHLGGLDKMYRLHKWLGIAGLTLAVCHWLSAKGPKWLVGWGWLERPVRGRPPEQSVELFRFFQSQRGLAEQIGEWAFYVAVVLIAIALIKRFPYRGFFQTHRWLAAIYLLLAAHALMLLNFAYWASPLGIVSGLMLGAGCVGAVFSLSRQIGTGRKVAGTVDKVEQLAGVGVTAIDIKLDEPWAGHQAGQFAFLSMHADEGAHPFTIASAWQGDGRLRFLVKALGDYTRTLAARLQPGDAVSVEGPYGRFNFAGTAQRQIWIGGGIGIAPFVARMQALAKEPDGRDVDLFHCTSEVDELALQRLAADAAAAGVRLHVLIDARDGRLSGERLRAEVPDWQAADVWFCGPAPFGDAMCRDLLAHGLPAGRFHQELFAMR</sequence>
<dbReference type="Pfam" id="PF08022">
    <property type="entry name" value="FAD_binding_8"/>
    <property type="match status" value="1"/>
</dbReference>
<keyword evidence="9" id="KW-0560">Oxidoreductase</keyword>
<dbReference type="InterPro" id="IPR013112">
    <property type="entry name" value="FAD-bd_8"/>
</dbReference>
<keyword evidence="5" id="KW-0001">2Fe-2S</keyword>
<dbReference type="InterPro" id="IPR001433">
    <property type="entry name" value="OxRdtase_FAD/NAD-bd"/>
</dbReference>
<dbReference type="SUPFAM" id="SSF63380">
    <property type="entry name" value="Riboflavin synthase domain-like"/>
    <property type="match status" value="1"/>
</dbReference>
<dbReference type="EMBL" id="JACIGE010000005">
    <property type="protein sequence ID" value="MBB4247347.1"/>
    <property type="molecule type" value="Genomic_DNA"/>
</dbReference>
<keyword evidence="3" id="KW-0285">Flavoprotein</keyword>
<reference evidence="15 16" key="1">
    <citation type="submission" date="2020-08" db="EMBL/GenBank/DDBJ databases">
        <title>Genome sequencing of Purple Non-Sulfur Bacteria from various extreme environments.</title>
        <authorList>
            <person name="Mayer M."/>
        </authorList>
    </citation>
    <scope>NUCLEOTIDE SEQUENCE [LARGE SCALE GENOMIC DNA]</scope>
    <source>
        <strain evidence="15 16">2761</strain>
    </source>
</reference>
<feature type="transmembrane region" description="Helical" evidence="13">
    <location>
        <begin position="170"/>
        <end position="190"/>
    </location>
</feature>
<keyword evidence="11" id="KW-0411">Iron-sulfur</keyword>
<keyword evidence="10" id="KW-0408">Iron</keyword>
<evidence type="ECO:0000313" key="15">
    <source>
        <dbReference type="EMBL" id="MBB4247347.1"/>
    </source>
</evidence>
<keyword evidence="12 13" id="KW-0472">Membrane</keyword>
<organism evidence="15 16">
    <name type="scientific">Rhodocyclus tenuis</name>
    <name type="common">Rhodospirillum tenue</name>
    <dbReference type="NCBI Taxonomy" id="1066"/>
    <lineage>
        <taxon>Bacteria</taxon>
        <taxon>Pseudomonadati</taxon>
        <taxon>Pseudomonadota</taxon>
        <taxon>Betaproteobacteria</taxon>
        <taxon>Rhodocyclales</taxon>
        <taxon>Rhodocyclaceae</taxon>
        <taxon>Rhodocyclus</taxon>
    </lineage>
</organism>
<evidence type="ECO:0000256" key="4">
    <source>
        <dbReference type="ARBA" id="ARBA00022692"/>
    </source>
</evidence>
<evidence type="ECO:0000256" key="13">
    <source>
        <dbReference type="SAM" id="Phobius"/>
    </source>
</evidence>
<evidence type="ECO:0000256" key="8">
    <source>
        <dbReference type="ARBA" id="ARBA00022989"/>
    </source>
</evidence>
<feature type="transmembrane region" description="Helical" evidence="13">
    <location>
        <begin position="196"/>
        <end position="213"/>
    </location>
</feature>
<dbReference type="Proteomes" id="UP000587070">
    <property type="component" value="Unassembled WGS sequence"/>
</dbReference>
<dbReference type="PRINTS" id="PR00410">
    <property type="entry name" value="PHEHYDRXLASE"/>
</dbReference>
<feature type="domain" description="FAD-binding FR-type" evidence="14">
    <location>
        <begin position="220"/>
        <end position="319"/>
    </location>
</feature>
<dbReference type="InterPro" id="IPR017927">
    <property type="entry name" value="FAD-bd_FR_type"/>
</dbReference>
<dbReference type="Pfam" id="PF01794">
    <property type="entry name" value="Ferric_reduct"/>
    <property type="match status" value="1"/>
</dbReference>
<keyword evidence="8 13" id="KW-1133">Transmembrane helix</keyword>
<dbReference type="InterPro" id="IPR039261">
    <property type="entry name" value="FNR_nucleotide-bd"/>
</dbReference>
<keyword evidence="7" id="KW-0274">FAD</keyword>
<dbReference type="InterPro" id="IPR017938">
    <property type="entry name" value="Riboflavin_synthase-like_b-brl"/>
</dbReference>
<gene>
    <name evidence="15" type="ORF">GGD90_001718</name>
</gene>
<dbReference type="GO" id="GO:0016020">
    <property type="term" value="C:membrane"/>
    <property type="evidence" value="ECO:0007669"/>
    <property type="project" value="UniProtKB-SubCell"/>
</dbReference>
<feature type="transmembrane region" description="Helical" evidence="13">
    <location>
        <begin position="141"/>
        <end position="158"/>
    </location>
</feature>
<evidence type="ECO:0000256" key="10">
    <source>
        <dbReference type="ARBA" id="ARBA00023004"/>
    </source>
</evidence>
<keyword evidence="4 13" id="KW-0812">Transmembrane</keyword>
<evidence type="ECO:0000256" key="12">
    <source>
        <dbReference type="ARBA" id="ARBA00023136"/>
    </source>
</evidence>
<evidence type="ECO:0000256" key="2">
    <source>
        <dbReference type="ARBA" id="ARBA00004141"/>
    </source>
</evidence>
<keyword evidence="6" id="KW-0479">Metal-binding</keyword>
<dbReference type="InterPro" id="IPR013130">
    <property type="entry name" value="Fe3_Rdtase_TM_dom"/>
</dbReference>
<dbReference type="Gene3D" id="3.40.50.80">
    <property type="entry name" value="Nucleotide-binding domain of ferredoxin-NADP reductase (FNR) module"/>
    <property type="match status" value="1"/>
</dbReference>
<evidence type="ECO:0000256" key="5">
    <source>
        <dbReference type="ARBA" id="ARBA00022714"/>
    </source>
</evidence>
<name>A0A840FZ01_RHOTE</name>
<dbReference type="GO" id="GO:0046872">
    <property type="term" value="F:metal ion binding"/>
    <property type="evidence" value="ECO:0007669"/>
    <property type="project" value="UniProtKB-KW"/>
</dbReference>
<dbReference type="GO" id="GO:0050660">
    <property type="term" value="F:flavin adenine dinucleotide binding"/>
    <property type="evidence" value="ECO:0007669"/>
    <property type="project" value="TreeGrafter"/>
</dbReference>
<dbReference type="Gene3D" id="2.40.30.10">
    <property type="entry name" value="Translation factors"/>
    <property type="match status" value="1"/>
</dbReference>
<evidence type="ECO:0000256" key="11">
    <source>
        <dbReference type="ARBA" id="ARBA00023014"/>
    </source>
</evidence>
<evidence type="ECO:0000259" key="14">
    <source>
        <dbReference type="PROSITE" id="PS51384"/>
    </source>
</evidence>
<comment type="cofactor">
    <cofactor evidence="1">
        <name>FAD</name>
        <dbReference type="ChEBI" id="CHEBI:57692"/>
    </cofactor>
</comment>
<dbReference type="PANTHER" id="PTHR47354">
    <property type="entry name" value="NADH OXIDOREDUCTASE HCR"/>
    <property type="match status" value="1"/>
</dbReference>
<evidence type="ECO:0000256" key="6">
    <source>
        <dbReference type="ARBA" id="ARBA00022723"/>
    </source>
</evidence>
<evidence type="ECO:0000256" key="1">
    <source>
        <dbReference type="ARBA" id="ARBA00001974"/>
    </source>
</evidence>
<dbReference type="CDD" id="cd06198">
    <property type="entry name" value="FNR_like_3"/>
    <property type="match status" value="1"/>
</dbReference>
<dbReference type="RefSeq" id="WP_153116115.1">
    <property type="nucleotide sequence ID" value="NZ_JACIGE010000005.1"/>
</dbReference>
<comment type="caution">
    <text evidence="15">The sequence shown here is derived from an EMBL/GenBank/DDBJ whole genome shotgun (WGS) entry which is preliminary data.</text>
</comment>
<dbReference type="GO" id="GO:0016491">
    <property type="term" value="F:oxidoreductase activity"/>
    <property type="evidence" value="ECO:0007669"/>
    <property type="project" value="UniProtKB-KW"/>
</dbReference>
<evidence type="ECO:0000256" key="9">
    <source>
        <dbReference type="ARBA" id="ARBA00023002"/>
    </source>
</evidence>
<keyword evidence="16" id="KW-1185">Reference proteome</keyword>
<feature type="transmembrane region" description="Helical" evidence="13">
    <location>
        <begin position="81"/>
        <end position="97"/>
    </location>
</feature>
<dbReference type="OrthoDB" id="9806195at2"/>
<dbReference type="SUPFAM" id="SSF52343">
    <property type="entry name" value="Ferredoxin reductase-like, C-terminal NADP-linked domain"/>
    <property type="match status" value="1"/>
</dbReference>
<dbReference type="GO" id="GO:0051537">
    <property type="term" value="F:2 iron, 2 sulfur cluster binding"/>
    <property type="evidence" value="ECO:0007669"/>
    <property type="project" value="UniProtKB-KW"/>
</dbReference>
<dbReference type="PANTHER" id="PTHR47354:SF8">
    <property type="entry name" value="1,2-PHENYLACETYL-COA EPOXIDASE, SUBUNIT E"/>
    <property type="match status" value="1"/>
</dbReference>
<dbReference type="PROSITE" id="PS51384">
    <property type="entry name" value="FAD_FR"/>
    <property type="match status" value="1"/>
</dbReference>
<evidence type="ECO:0000256" key="3">
    <source>
        <dbReference type="ARBA" id="ARBA00022630"/>
    </source>
</evidence>
<feature type="transmembrane region" description="Helical" evidence="13">
    <location>
        <begin position="40"/>
        <end position="60"/>
    </location>
</feature>
<dbReference type="Pfam" id="PF00175">
    <property type="entry name" value="NAD_binding_1"/>
    <property type="match status" value="1"/>
</dbReference>
<evidence type="ECO:0000256" key="7">
    <source>
        <dbReference type="ARBA" id="ARBA00022827"/>
    </source>
</evidence>